<evidence type="ECO:0000313" key="3">
    <source>
        <dbReference type="Proteomes" id="UP000663866"/>
    </source>
</evidence>
<gene>
    <name evidence="2" type="ORF">OVN521_LOCUS36988</name>
</gene>
<protein>
    <recommendedName>
        <fullName evidence="1">PiggyBac transposable element-derived protein domain-containing protein</fullName>
    </recommendedName>
</protein>
<feature type="domain" description="PiggyBac transposable element-derived protein" evidence="1">
    <location>
        <begin position="2"/>
        <end position="301"/>
    </location>
</feature>
<evidence type="ECO:0000313" key="2">
    <source>
        <dbReference type="EMBL" id="CAF4435797.1"/>
    </source>
</evidence>
<feature type="non-terminal residue" evidence="2">
    <location>
        <position position="1"/>
    </location>
</feature>
<comment type="caution">
    <text evidence="2">The sequence shown here is derived from an EMBL/GenBank/DDBJ whole genome shotgun (WGS) entry which is preliminary data.</text>
</comment>
<reference evidence="2" key="1">
    <citation type="submission" date="2021-02" db="EMBL/GenBank/DDBJ databases">
        <authorList>
            <person name="Nowell W R."/>
        </authorList>
    </citation>
    <scope>NUCLEOTIDE SEQUENCE</scope>
</reference>
<evidence type="ECO:0000259" key="1">
    <source>
        <dbReference type="Pfam" id="PF13843"/>
    </source>
</evidence>
<keyword evidence="3" id="KW-1185">Reference proteome</keyword>
<dbReference type="EMBL" id="CAJOBG010044378">
    <property type="protein sequence ID" value="CAF4435797.1"/>
    <property type="molecule type" value="Genomic_DNA"/>
</dbReference>
<name>A0A820RAJ5_9BILA</name>
<accession>A0A820RAJ5</accession>
<dbReference type="PANTHER" id="PTHR47272:SF1">
    <property type="entry name" value="PIGGYBAC TRANSPOSABLE ELEMENT-DERIVED PROTEIN 3-LIKE"/>
    <property type="match status" value="1"/>
</dbReference>
<dbReference type="PANTHER" id="PTHR47272">
    <property type="entry name" value="DDE_TNP_1_7 DOMAIN-CONTAINING PROTEIN"/>
    <property type="match status" value="1"/>
</dbReference>
<dbReference type="InterPro" id="IPR029526">
    <property type="entry name" value="PGBD"/>
</dbReference>
<dbReference type="AlphaFoldDB" id="A0A820RAJ5"/>
<sequence length="314" mass="36153">MDFFSLFLTQDLIKYIIEQSNLYSIQQKLKIKPMDESELRKLIEFLFYGSVVQLPSKCDYWREQSRQLIISDNISRNRIEELLRMLHFSNNTVAGDKCDKVQPLIDFFNQRSKLLLKPEEFVTIDEHMVGFRSKTAPSSLKQYTPNKPSKHDFKLWSNSGVSGYVYHIEIYSGSKKNSVKSTSSFDNASLKLKTRSAYATSKIDRQLLKRSEDRKAVGLLGLVVLDLAKDSPRGTKFFVDNYFGSVALIRKMTTLGYGITCTLRTNDKQCIVVVWKDTKRVLIGSNQNGINPVGYFKRWNKDQKKKVDVPAPET</sequence>
<dbReference type="Pfam" id="PF13843">
    <property type="entry name" value="DDE_Tnp_1_7"/>
    <property type="match status" value="1"/>
</dbReference>
<proteinExistence type="predicted"/>
<dbReference type="Proteomes" id="UP000663866">
    <property type="component" value="Unassembled WGS sequence"/>
</dbReference>
<organism evidence="2 3">
    <name type="scientific">Rotaria magnacalcarata</name>
    <dbReference type="NCBI Taxonomy" id="392030"/>
    <lineage>
        <taxon>Eukaryota</taxon>
        <taxon>Metazoa</taxon>
        <taxon>Spiralia</taxon>
        <taxon>Gnathifera</taxon>
        <taxon>Rotifera</taxon>
        <taxon>Eurotatoria</taxon>
        <taxon>Bdelloidea</taxon>
        <taxon>Philodinida</taxon>
        <taxon>Philodinidae</taxon>
        <taxon>Rotaria</taxon>
    </lineage>
</organism>